<gene>
    <name evidence="3" type="ORF">PSM7751_03219</name>
</gene>
<dbReference type="RefSeq" id="WP_085889297.1">
    <property type="nucleotide sequence ID" value="NZ_FWFN01000006.1"/>
</dbReference>
<evidence type="ECO:0000313" key="3">
    <source>
        <dbReference type="EMBL" id="SLN62992.1"/>
    </source>
</evidence>
<accession>A0A1X6ZW68</accession>
<protein>
    <submittedName>
        <fullName evidence="3">GSCFA family protein</fullName>
    </submittedName>
</protein>
<dbReference type="AlphaFoldDB" id="A0A1X6ZW68"/>
<dbReference type="Proteomes" id="UP000193963">
    <property type="component" value="Unassembled WGS sequence"/>
</dbReference>
<name>A0A1X6ZW68_9RHOB</name>
<dbReference type="EMBL" id="FWFN01000006">
    <property type="protein sequence ID" value="SLN62992.1"/>
    <property type="molecule type" value="Genomic_DNA"/>
</dbReference>
<feature type="domain" description="GSCFA" evidence="2">
    <location>
        <begin position="42"/>
        <end position="314"/>
    </location>
</feature>
<dbReference type="Pfam" id="PF08885">
    <property type="entry name" value="GSCFA"/>
    <property type="match status" value="1"/>
</dbReference>
<keyword evidence="4" id="KW-1185">Reference proteome</keyword>
<proteinExistence type="predicted"/>
<feature type="region of interest" description="Disordered" evidence="1">
    <location>
        <begin position="323"/>
        <end position="342"/>
    </location>
</feature>
<dbReference type="OrthoDB" id="369216at2"/>
<dbReference type="InterPro" id="IPR014982">
    <property type="entry name" value="GSCFA"/>
</dbReference>
<evidence type="ECO:0000313" key="4">
    <source>
        <dbReference type="Proteomes" id="UP000193963"/>
    </source>
</evidence>
<evidence type="ECO:0000259" key="2">
    <source>
        <dbReference type="Pfam" id="PF08885"/>
    </source>
</evidence>
<sequence length="358" mass="39574">MTSPYDQAPPSAFWSRTAARRAADEVADFYQPRHRITRADPIATAGSCFAQHVGRTLREHGFKVLDAEPLPPIVPRDIAQTWGYGLYSGRYGNIYTIRQMRQLLEEAFVDRRPTERVWSGFGAAEGRFFDAQRPGVDPGGLPDAATVLRHRAFHLSRLRELFTKARLLVFTFGLTEAWMSADGATVFPTAPGTLAGEYDPARYRFHNFRFAEMVEDFLAVRSLLRGLAPDYRFLITVSPVPLTATATDQHVEVATSRSKSLLRAVCAELYETLEDVDYFPSYEIITAQAARGSFYRPNLRSVSEEGVATAMGAFLAAQTGEGAVPAAQRAPGTPPGPTPASDEDVICEEMLLERFAGQ</sequence>
<reference evidence="3 4" key="1">
    <citation type="submission" date="2017-03" db="EMBL/GenBank/DDBJ databases">
        <authorList>
            <person name="Afonso C.L."/>
            <person name="Miller P.J."/>
            <person name="Scott M.A."/>
            <person name="Spackman E."/>
            <person name="Goraichik I."/>
            <person name="Dimitrov K.M."/>
            <person name="Suarez D.L."/>
            <person name="Swayne D.E."/>
        </authorList>
    </citation>
    <scope>NUCLEOTIDE SEQUENCE [LARGE SCALE GENOMIC DNA]</scope>
    <source>
        <strain evidence="3 4">CECT 7751</strain>
    </source>
</reference>
<organism evidence="3 4">
    <name type="scientific">Pseudooceanicola marinus</name>
    <dbReference type="NCBI Taxonomy" id="396013"/>
    <lineage>
        <taxon>Bacteria</taxon>
        <taxon>Pseudomonadati</taxon>
        <taxon>Pseudomonadota</taxon>
        <taxon>Alphaproteobacteria</taxon>
        <taxon>Rhodobacterales</taxon>
        <taxon>Paracoccaceae</taxon>
        <taxon>Pseudooceanicola</taxon>
    </lineage>
</organism>
<evidence type="ECO:0000256" key="1">
    <source>
        <dbReference type="SAM" id="MobiDB-lite"/>
    </source>
</evidence>